<evidence type="ECO:0000256" key="1">
    <source>
        <dbReference type="SAM" id="Coils"/>
    </source>
</evidence>
<dbReference type="RefSeq" id="WP_117748507.1">
    <property type="nucleotide sequence ID" value="NZ_CATWOP010000017.1"/>
</dbReference>
<comment type="caution">
    <text evidence="3">The sequence shown here is derived from an EMBL/GenBank/DDBJ whole genome shotgun (WGS) entry which is preliminary data.</text>
</comment>
<dbReference type="Proteomes" id="UP000260780">
    <property type="component" value="Unassembled WGS sequence"/>
</dbReference>
<feature type="chain" id="PRO_5017587025" evidence="2">
    <location>
        <begin position="20"/>
        <end position="173"/>
    </location>
</feature>
<evidence type="ECO:0000313" key="4">
    <source>
        <dbReference type="Proteomes" id="UP000260780"/>
    </source>
</evidence>
<evidence type="ECO:0000313" key="3">
    <source>
        <dbReference type="EMBL" id="RGM34919.1"/>
    </source>
</evidence>
<feature type="coiled-coil region" evidence="1">
    <location>
        <begin position="132"/>
        <end position="161"/>
    </location>
</feature>
<organism evidence="3 4">
    <name type="scientific">Phocaeicola plebeius</name>
    <dbReference type="NCBI Taxonomy" id="310297"/>
    <lineage>
        <taxon>Bacteria</taxon>
        <taxon>Pseudomonadati</taxon>
        <taxon>Bacteroidota</taxon>
        <taxon>Bacteroidia</taxon>
        <taxon>Bacteroidales</taxon>
        <taxon>Bacteroidaceae</taxon>
        <taxon>Phocaeicola</taxon>
    </lineage>
</organism>
<reference evidence="3 4" key="1">
    <citation type="submission" date="2018-08" db="EMBL/GenBank/DDBJ databases">
        <title>A genome reference for cultivated species of the human gut microbiota.</title>
        <authorList>
            <person name="Zou Y."/>
            <person name="Xue W."/>
            <person name="Luo G."/>
        </authorList>
    </citation>
    <scope>NUCLEOTIDE SEQUENCE [LARGE SCALE GENOMIC DNA]</scope>
    <source>
        <strain evidence="3 4">OM08-14</strain>
    </source>
</reference>
<gene>
    <name evidence="3" type="ORF">DXC17_15615</name>
</gene>
<dbReference type="AlphaFoldDB" id="A0A3E4VY86"/>
<sequence length="173" mass="19660">MKKLFIALLVSFLSLQLHAQWAVADAPNLAQNVKNYVELQKQVDLLTDQKSKLDEGLDMMRKVNTTIGNSVTVKNIMERQIRLSSMCVEIVGKYELSSQTAQTLMASIAEILSNNNRMISLSKMILSSTVKMNDAERLNALTEIEKEMKEEEQKIYKLSSILSNYDAIKRMLK</sequence>
<dbReference type="EMBL" id="QSTF01000060">
    <property type="protein sequence ID" value="RGM34919.1"/>
    <property type="molecule type" value="Genomic_DNA"/>
</dbReference>
<proteinExistence type="predicted"/>
<feature type="signal peptide" evidence="2">
    <location>
        <begin position="1"/>
        <end position="19"/>
    </location>
</feature>
<keyword evidence="2" id="KW-0732">Signal</keyword>
<accession>A0A3E4VY86</accession>
<name>A0A3E4VY86_9BACT</name>
<evidence type="ECO:0000256" key="2">
    <source>
        <dbReference type="SAM" id="SignalP"/>
    </source>
</evidence>
<keyword evidence="1" id="KW-0175">Coiled coil</keyword>
<protein>
    <submittedName>
        <fullName evidence="3">Conjugal transfer protein TraI</fullName>
    </submittedName>
</protein>